<name>A0A7X6KXG4_9CELL</name>
<dbReference type="AlphaFoldDB" id="A0A7X6KXG4"/>
<comment type="subcellular location">
    <subcellularLocation>
        <location evidence="1">Cell membrane</location>
        <topology evidence="1">Peripheral membrane protein</topology>
    </subcellularLocation>
</comment>
<dbReference type="Gene3D" id="3.40.50.300">
    <property type="entry name" value="P-loop containing nucleotide triphosphate hydrolases"/>
    <property type="match status" value="2"/>
</dbReference>
<gene>
    <name evidence="11" type="ORF">HGA03_15120</name>
</gene>
<evidence type="ECO:0000256" key="4">
    <source>
        <dbReference type="ARBA" id="ARBA00022597"/>
    </source>
</evidence>
<proteinExistence type="predicted"/>
<keyword evidence="3" id="KW-1003">Cell membrane</keyword>
<keyword evidence="6" id="KW-0547">Nucleotide-binding</keyword>
<dbReference type="InterPro" id="IPR050107">
    <property type="entry name" value="ABC_carbohydrate_import_ATPase"/>
</dbReference>
<dbReference type="FunFam" id="3.40.50.300:FF:000127">
    <property type="entry name" value="Ribose import ATP-binding protein RbsA"/>
    <property type="match status" value="1"/>
</dbReference>
<dbReference type="PROSITE" id="PS50893">
    <property type="entry name" value="ABC_TRANSPORTER_2"/>
    <property type="match status" value="2"/>
</dbReference>
<dbReference type="PANTHER" id="PTHR43790">
    <property type="entry name" value="CARBOHYDRATE TRANSPORT ATP-BINDING PROTEIN MG119-RELATED"/>
    <property type="match status" value="1"/>
</dbReference>
<dbReference type="EMBL" id="JAAXOX010000011">
    <property type="protein sequence ID" value="NKY24000.1"/>
    <property type="molecule type" value="Genomic_DNA"/>
</dbReference>
<dbReference type="InterPro" id="IPR027417">
    <property type="entry name" value="P-loop_NTPase"/>
</dbReference>
<keyword evidence="5" id="KW-0677">Repeat</keyword>
<feature type="domain" description="ABC transporter" evidence="10">
    <location>
        <begin position="247"/>
        <end position="489"/>
    </location>
</feature>
<organism evidence="11 12">
    <name type="scientific">Cellulomonas denverensis</name>
    <dbReference type="NCBI Taxonomy" id="264297"/>
    <lineage>
        <taxon>Bacteria</taxon>
        <taxon>Bacillati</taxon>
        <taxon>Actinomycetota</taxon>
        <taxon>Actinomycetes</taxon>
        <taxon>Micrococcales</taxon>
        <taxon>Cellulomonadaceae</taxon>
        <taxon>Cellulomonas</taxon>
    </lineage>
</organism>
<keyword evidence="2" id="KW-0813">Transport</keyword>
<dbReference type="GO" id="GO:0016887">
    <property type="term" value="F:ATP hydrolysis activity"/>
    <property type="evidence" value="ECO:0007669"/>
    <property type="project" value="InterPro"/>
</dbReference>
<feature type="domain" description="ABC transporter" evidence="10">
    <location>
        <begin position="1"/>
        <end position="234"/>
    </location>
</feature>
<keyword evidence="7 11" id="KW-0067">ATP-binding</keyword>
<dbReference type="CDD" id="cd03216">
    <property type="entry name" value="ABC_Carb_Monos_I"/>
    <property type="match status" value="1"/>
</dbReference>
<evidence type="ECO:0000256" key="5">
    <source>
        <dbReference type="ARBA" id="ARBA00022737"/>
    </source>
</evidence>
<sequence length="491" mass="52408">MRAIDKAFDGVPVLRDVSFEVLPGEVHALAGGNGAGKSTLMKILQGVYQRDAGTVEVFGTDLRASSIQEAKAAGIGMVFQEFSLVSTLTVAQNIFLDDEPRRRGLIDDARMRREAAALLRRIEVDIDPGAEVGGLPTAQWQLTEIAKALSRDARVLIMDEPTASLAKHEVDALFELIGRLKAQGIAIIYISHRMDEVDRIADRITILQGGRHLLTARLADITPQEIVAGIAGRELAAAGRAVGGVPADAPVLLEVRDLHARGVHGADLRLHAGEVLGIAGLMGSGRTELAGALFGVNPITAGTVTRDGQPLRIGSPRDAIAAGIVLVPEDRRLQGLVLDHSVRSNLVLPLLHRVLRRGLVAVDQVRRLSDELIQRFSIAVARPDAPARLLSGGNQQKIVIAKWLGTAPDVLVMDEPTAGVDVGTKSEIVRIVRELARDGKGVVVISSEFPELIAMCDRFLIMRDGVVVDSLDAAEVASEVELELAVQGLAA</sequence>
<dbReference type="Proteomes" id="UP000581206">
    <property type="component" value="Unassembled WGS sequence"/>
</dbReference>
<keyword evidence="8" id="KW-1278">Translocase</keyword>
<keyword evidence="9" id="KW-0472">Membrane</keyword>
<evidence type="ECO:0000256" key="2">
    <source>
        <dbReference type="ARBA" id="ARBA00022448"/>
    </source>
</evidence>
<dbReference type="GO" id="GO:0005524">
    <property type="term" value="F:ATP binding"/>
    <property type="evidence" value="ECO:0007669"/>
    <property type="project" value="UniProtKB-KW"/>
</dbReference>
<dbReference type="InterPro" id="IPR003593">
    <property type="entry name" value="AAA+_ATPase"/>
</dbReference>
<keyword evidence="12" id="KW-1185">Reference proteome</keyword>
<evidence type="ECO:0000256" key="7">
    <source>
        <dbReference type="ARBA" id="ARBA00022840"/>
    </source>
</evidence>
<dbReference type="InterPro" id="IPR017871">
    <property type="entry name" value="ABC_transporter-like_CS"/>
</dbReference>
<dbReference type="CDD" id="cd03215">
    <property type="entry name" value="ABC_Carb_Monos_II"/>
    <property type="match status" value="1"/>
</dbReference>
<dbReference type="InterPro" id="IPR003439">
    <property type="entry name" value="ABC_transporter-like_ATP-bd"/>
</dbReference>
<evidence type="ECO:0000256" key="8">
    <source>
        <dbReference type="ARBA" id="ARBA00022967"/>
    </source>
</evidence>
<evidence type="ECO:0000256" key="6">
    <source>
        <dbReference type="ARBA" id="ARBA00022741"/>
    </source>
</evidence>
<evidence type="ECO:0000259" key="10">
    <source>
        <dbReference type="PROSITE" id="PS50893"/>
    </source>
</evidence>
<dbReference type="PROSITE" id="PS00211">
    <property type="entry name" value="ABC_TRANSPORTER_1"/>
    <property type="match status" value="1"/>
</dbReference>
<dbReference type="Pfam" id="PF00005">
    <property type="entry name" value="ABC_tran"/>
    <property type="match status" value="2"/>
</dbReference>
<dbReference type="SMART" id="SM00382">
    <property type="entry name" value="AAA"/>
    <property type="match status" value="2"/>
</dbReference>
<keyword evidence="4" id="KW-0762">Sugar transport</keyword>
<reference evidence="11 12" key="1">
    <citation type="submission" date="2020-04" db="EMBL/GenBank/DDBJ databases">
        <title>MicrobeNet Type strains.</title>
        <authorList>
            <person name="Nicholson A.C."/>
        </authorList>
    </citation>
    <scope>NUCLEOTIDE SEQUENCE [LARGE SCALE GENOMIC DNA]</scope>
    <source>
        <strain evidence="11 12">ATCC BAA-788</strain>
    </source>
</reference>
<evidence type="ECO:0000256" key="9">
    <source>
        <dbReference type="ARBA" id="ARBA00023136"/>
    </source>
</evidence>
<comment type="caution">
    <text evidence="11">The sequence shown here is derived from an EMBL/GenBank/DDBJ whole genome shotgun (WGS) entry which is preliminary data.</text>
</comment>
<evidence type="ECO:0000256" key="3">
    <source>
        <dbReference type="ARBA" id="ARBA00022475"/>
    </source>
</evidence>
<dbReference type="SUPFAM" id="SSF52540">
    <property type="entry name" value="P-loop containing nucleoside triphosphate hydrolases"/>
    <property type="match status" value="2"/>
</dbReference>
<protein>
    <submittedName>
        <fullName evidence="11">Sugar ABC transporter ATP-binding protein</fullName>
    </submittedName>
</protein>
<evidence type="ECO:0000256" key="1">
    <source>
        <dbReference type="ARBA" id="ARBA00004202"/>
    </source>
</evidence>
<evidence type="ECO:0000313" key="12">
    <source>
        <dbReference type="Proteomes" id="UP000581206"/>
    </source>
</evidence>
<dbReference type="PANTHER" id="PTHR43790:SF3">
    <property type="entry name" value="D-ALLOSE IMPORT ATP-BINDING PROTEIN ALSA-RELATED"/>
    <property type="match status" value="1"/>
</dbReference>
<accession>A0A7X6KXG4</accession>
<dbReference type="GO" id="GO:0005886">
    <property type="term" value="C:plasma membrane"/>
    <property type="evidence" value="ECO:0007669"/>
    <property type="project" value="UniProtKB-SubCell"/>
</dbReference>
<evidence type="ECO:0000313" key="11">
    <source>
        <dbReference type="EMBL" id="NKY24000.1"/>
    </source>
</evidence>